<dbReference type="InterPro" id="IPR051158">
    <property type="entry name" value="Metallophosphoesterase_sf"/>
</dbReference>
<evidence type="ECO:0000256" key="2">
    <source>
        <dbReference type="ARBA" id="ARBA00022801"/>
    </source>
</evidence>
<feature type="transmembrane region" description="Helical" evidence="3">
    <location>
        <begin position="102"/>
        <end position="121"/>
    </location>
</feature>
<feature type="transmembrane region" description="Helical" evidence="3">
    <location>
        <begin position="35"/>
        <end position="54"/>
    </location>
</feature>
<dbReference type="PANTHER" id="PTHR31302:SF31">
    <property type="entry name" value="PHOSPHODIESTERASE YAEI"/>
    <property type="match status" value="1"/>
</dbReference>
<dbReference type="RefSeq" id="WP_302243997.1">
    <property type="nucleotide sequence ID" value="NZ_JAULJQ010000003.1"/>
</dbReference>
<dbReference type="CDD" id="cd07385">
    <property type="entry name" value="MPP_YkuE_C"/>
    <property type="match status" value="1"/>
</dbReference>
<keyword evidence="2" id="KW-0378">Hydrolase</keyword>
<keyword evidence="3" id="KW-0472">Membrane</keyword>
<dbReference type="Proteomes" id="UP001171111">
    <property type="component" value="Unassembled WGS sequence"/>
</dbReference>
<reference evidence="5 6" key="1">
    <citation type="submission" date="2023-06" db="EMBL/GenBank/DDBJ databases">
        <title>Campylobacter magnum sp. nov., isolated from cecal contents of domestic pigs (Sus scrofa domesticus).</title>
        <authorList>
            <person name="Papic B."/>
            <person name="Gruntar I."/>
        </authorList>
    </citation>
    <scope>NUCLEOTIDE SEQUENCE [LARGE SCALE GENOMIC DNA]</scope>
    <source>
        <strain evidence="6">34484-21</strain>
    </source>
</reference>
<dbReference type="InterPro" id="IPR004843">
    <property type="entry name" value="Calcineurin-like_PHP"/>
</dbReference>
<dbReference type="PANTHER" id="PTHR31302">
    <property type="entry name" value="TRANSMEMBRANE PROTEIN WITH METALLOPHOSPHOESTERASE DOMAIN-RELATED"/>
    <property type="match status" value="1"/>
</dbReference>
<dbReference type="EMBL" id="JAULJQ010000003">
    <property type="protein sequence ID" value="MDO2409157.1"/>
    <property type="molecule type" value="Genomic_DNA"/>
</dbReference>
<evidence type="ECO:0000256" key="1">
    <source>
        <dbReference type="ARBA" id="ARBA00022723"/>
    </source>
</evidence>
<organism evidence="5 6">
    <name type="scientific">Campylobacter magnus</name>
    <dbReference type="NCBI Taxonomy" id="3026462"/>
    <lineage>
        <taxon>Bacteria</taxon>
        <taxon>Pseudomonadati</taxon>
        <taxon>Campylobacterota</taxon>
        <taxon>Epsilonproteobacteria</taxon>
        <taxon>Campylobacterales</taxon>
        <taxon>Campylobacteraceae</taxon>
        <taxon>Campylobacter</taxon>
    </lineage>
</organism>
<keyword evidence="6" id="KW-1185">Reference proteome</keyword>
<proteinExistence type="predicted"/>
<gene>
    <name evidence="5" type="ORF">Q2362_03460</name>
</gene>
<feature type="domain" description="Calcineurin-like phosphoesterase" evidence="4">
    <location>
        <begin position="143"/>
        <end position="305"/>
    </location>
</feature>
<evidence type="ECO:0000313" key="5">
    <source>
        <dbReference type="EMBL" id="MDO2409157.1"/>
    </source>
</evidence>
<evidence type="ECO:0000256" key="3">
    <source>
        <dbReference type="SAM" id="Phobius"/>
    </source>
</evidence>
<dbReference type="Pfam" id="PF00149">
    <property type="entry name" value="Metallophos"/>
    <property type="match status" value="1"/>
</dbReference>
<name>A0ABT8T6E8_9BACT</name>
<comment type="caution">
    <text evidence="5">The sequence shown here is derived from an EMBL/GenBank/DDBJ whole genome shotgun (WGS) entry which is preliminary data.</text>
</comment>
<evidence type="ECO:0000259" key="4">
    <source>
        <dbReference type="Pfam" id="PF00149"/>
    </source>
</evidence>
<dbReference type="SUPFAM" id="SSF56300">
    <property type="entry name" value="Metallo-dependent phosphatases"/>
    <property type="match status" value="1"/>
</dbReference>
<feature type="transmembrane region" description="Helical" evidence="3">
    <location>
        <begin position="66"/>
        <end position="90"/>
    </location>
</feature>
<keyword evidence="3" id="KW-1133">Transmembrane helix</keyword>
<evidence type="ECO:0000313" key="6">
    <source>
        <dbReference type="Proteomes" id="UP001171111"/>
    </source>
</evidence>
<keyword evidence="3" id="KW-0812">Transmembrane</keyword>
<dbReference type="InterPro" id="IPR029052">
    <property type="entry name" value="Metallo-depent_PP-like"/>
</dbReference>
<feature type="transmembrane region" description="Helical" evidence="3">
    <location>
        <begin position="6"/>
        <end position="23"/>
    </location>
</feature>
<dbReference type="Gene3D" id="3.60.21.10">
    <property type="match status" value="1"/>
</dbReference>
<accession>A0ABT8T6E8</accession>
<sequence length="366" mass="40752">MTFFSIIGSIIFFLFNLYSYKSLCKNALFKRLSVVLLFIFTLLFSCELAFFFHWTSSNSMAYSLSVYAIGFSFMAFCVLGLGDLLGAFFASRKNKSRQNIRMVYDTLVLCLLVCYIGFGAYNASTLKVKERNIEIAGLEKSLRAVMISDVHLGNFLGLKHAQKVVELINKENPEMVFIVGDFIDTKAYRLGDIAEPFKNLKAQAFFVSGNHEFYHGIEGIFEKITELGIKIIDNSSVELESINIAGLSDLQGTNFGMEPNPLKALADVNRSKPTILLSHQPKSLSLLSFDELNNISLVLSGHTHAGQIFPFSLLVWAAQGYIYGESDITPRTKLVVSSGAGFWGPPMRILSNNEIVVLNLIPRAPK</sequence>
<protein>
    <submittedName>
        <fullName evidence="5">Metallophosphoesterase</fullName>
    </submittedName>
</protein>
<keyword evidence="1" id="KW-0479">Metal-binding</keyword>